<keyword evidence="11" id="KW-1185">Reference proteome</keyword>
<dbReference type="PROSITE" id="PS00518">
    <property type="entry name" value="ZF_RING_1"/>
    <property type="match status" value="1"/>
</dbReference>
<comment type="similarity">
    <text evidence="1 8">Belongs to the CGI121/TPRKB family.</text>
</comment>
<dbReference type="PANTHER" id="PTHR24173">
    <property type="entry name" value="ANKYRIN REPEAT CONTAINING"/>
    <property type="match status" value="1"/>
</dbReference>
<dbReference type="Pfam" id="PF08617">
    <property type="entry name" value="CGI-121"/>
    <property type="match status" value="1"/>
</dbReference>
<keyword evidence="6 7" id="KW-0040">ANK repeat</keyword>
<evidence type="ECO:0000256" key="5">
    <source>
        <dbReference type="ARBA" id="ARBA00022833"/>
    </source>
</evidence>
<dbReference type="PROSITE" id="PS50297">
    <property type="entry name" value="ANK_REP_REGION"/>
    <property type="match status" value="3"/>
</dbReference>
<evidence type="ECO:0000313" key="11">
    <source>
        <dbReference type="Proteomes" id="UP001445335"/>
    </source>
</evidence>
<keyword evidence="5" id="KW-0862">Zinc</keyword>
<dbReference type="InterPro" id="IPR002110">
    <property type="entry name" value="Ankyrin_rpt"/>
</dbReference>
<reference evidence="10 11" key="1">
    <citation type="journal article" date="2024" name="Nat. Commun.">
        <title>Phylogenomics reveals the evolutionary origins of lichenization in chlorophyte algae.</title>
        <authorList>
            <person name="Puginier C."/>
            <person name="Libourel C."/>
            <person name="Otte J."/>
            <person name="Skaloud P."/>
            <person name="Haon M."/>
            <person name="Grisel S."/>
            <person name="Petersen M."/>
            <person name="Berrin J.G."/>
            <person name="Delaux P.M."/>
            <person name="Dal Grande F."/>
            <person name="Keller J."/>
        </authorList>
    </citation>
    <scope>NUCLEOTIDE SEQUENCE [LARGE SCALE GENOMIC DNA]</scope>
    <source>
        <strain evidence="10 11">SAG 245.80</strain>
    </source>
</reference>
<feature type="repeat" description="ANK" evidence="7">
    <location>
        <begin position="111"/>
        <end position="143"/>
    </location>
</feature>
<dbReference type="InterPro" id="IPR036504">
    <property type="entry name" value="CGI121/TPRKB_sf"/>
</dbReference>
<dbReference type="InterPro" id="IPR036770">
    <property type="entry name" value="Ankyrin_rpt-contain_sf"/>
</dbReference>
<evidence type="ECO:0000256" key="2">
    <source>
        <dbReference type="ARBA" id="ARBA00022723"/>
    </source>
</evidence>
<dbReference type="EMBL" id="JALJOU010000033">
    <property type="protein sequence ID" value="KAK9834185.1"/>
    <property type="molecule type" value="Genomic_DNA"/>
</dbReference>
<evidence type="ECO:0000256" key="1">
    <source>
        <dbReference type="ARBA" id="ARBA00005546"/>
    </source>
</evidence>
<evidence type="ECO:0000256" key="3">
    <source>
        <dbReference type="ARBA" id="ARBA00022737"/>
    </source>
</evidence>
<dbReference type="GO" id="GO:0008270">
    <property type="term" value="F:zinc ion binding"/>
    <property type="evidence" value="ECO:0007669"/>
    <property type="project" value="UniProtKB-KW"/>
</dbReference>
<evidence type="ECO:0000256" key="7">
    <source>
        <dbReference type="PROSITE-ProRule" id="PRU00023"/>
    </source>
</evidence>
<organism evidence="10 11">
    <name type="scientific">Elliptochloris bilobata</name>
    <dbReference type="NCBI Taxonomy" id="381761"/>
    <lineage>
        <taxon>Eukaryota</taxon>
        <taxon>Viridiplantae</taxon>
        <taxon>Chlorophyta</taxon>
        <taxon>core chlorophytes</taxon>
        <taxon>Trebouxiophyceae</taxon>
        <taxon>Trebouxiophyceae incertae sedis</taxon>
        <taxon>Elliptochloris clade</taxon>
        <taxon>Elliptochloris</taxon>
    </lineage>
</organism>
<keyword evidence="8" id="KW-0539">Nucleus</keyword>
<dbReference type="SUPFAM" id="SSF48403">
    <property type="entry name" value="Ankyrin repeat"/>
    <property type="match status" value="1"/>
</dbReference>
<comment type="caution">
    <text evidence="10">The sequence shown here is derived from an EMBL/GenBank/DDBJ whole genome shotgun (WGS) entry which is preliminary data.</text>
</comment>
<evidence type="ECO:0000256" key="6">
    <source>
        <dbReference type="ARBA" id="ARBA00023043"/>
    </source>
</evidence>
<keyword evidence="3" id="KW-0677">Repeat</keyword>
<dbReference type="AlphaFoldDB" id="A0AAW1RL45"/>
<dbReference type="InterPro" id="IPR017907">
    <property type="entry name" value="Znf_RING_CS"/>
</dbReference>
<evidence type="ECO:0000256" key="4">
    <source>
        <dbReference type="ARBA" id="ARBA00022771"/>
    </source>
</evidence>
<feature type="repeat" description="ANK" evidence="7">
    <location>
        <begin position="246"/>
        <end position="272"/>
    </location>
</feature>
<proteinExistence type="inferred from homology"/>
<protein>
    <submittedName>
        <fullName evidence="10">Uncharacterized protein</fullName>
    </submittedName>
</protein>
<evidence type="ECO:0000256" key="9">
    <source>
        <dbReference type="SAM" id="MobiDB-lite"/>
    </source>
</evidence>
<keyword evidence="2" id="KW-0479">Metal-binding</keyword>
<feature type="repeat" description="ANK" evidence="7">
    <location>
        <begin position="202"/>
        <end position="234"/>
    </location>
</feature>
<dbReference type="SUPFAM" id="SSF57850">
    <property type="entry name" value="RING/U-box"/>
    <property type="match status" value="1"/>
</dbReference>
<dbReference type="InterPro" id="IPR013926">
    <property type="entry name" value="CGI121/TPRKB"/>
</dbReference>
<accession>A0AAW1RL45</accession>
<name>A0AAW1RL45_9CHLO</name>
<evidence type="ECO:0000313" key="10">
    <source>
        <dbReference type="EMBL" id="KAK9834185.1"/>
    </source>
</evidence>
<dbReference type="Gene3D" id="1.25.40.20">
    <property type="entry name" value="Ankyrin repeat-containing domain"/>
    <property type="match status" value="2"/>
</dbReference>
<dbReference type="PROSITE" id="PS50088">
    <property type="entry name" value="ANK_REPEAT"/>
    <property type="match status" value="3"/>
</dbReference>
<feature type="region of interest" description="Disordered" evidence="9">
    <location>
        <begin position="390"/>
        <end position="409"/>
    </location>
</feature>
<dbReference type="Gene3D" id="3.30.2380.10">
    <property type="entry name" value="CGI121/TPRKB"/>
    <property type="match status" value="1"/>
</dbReference>
<dbReference type="PANTHER" id="PTHR24173:SF74">
    <property type="entry name" value="ANKYRIN REPEAT DOMAIN-CONTAINING PROTEIN 16"/>
    <property type="match status" value="1"/>
</dbReference>
<keyword evidence="4" id="KW-0863">Zinc-finger</keyword>
<dbReference type="Pfam" id="PF12796">
    <property type="entry name" value="Ank_2"/>
    <property type="match status" value="2"/>
</dbReference>
<gene>
    <name evidence="10" type="ORF">WJX81_006554</name>
</gene>
<dbReference type="SMART" id="SM00248">
    <property type="entry name" value="ANK"/>
    <property type="match status" value="5"/>
</dbReference>
<dbReference type="Proteomes" id="UP001445335">
    <property type="component" value="Unassembled WGS sequence"/>
</dbReference>
<sequence>MGAVASCLAGHGRQLLAAGYIGDAGTVQEVLEAKPELASFTFFNYSMNVMHYAAERGHVGVLRAVVETLLSSALDCADASTGTSHIVSAKAGALSWSRFLKDHVINACNAHGQTPLILACEQGRAECVAYLLSLGADALAVDDAQRRNALHHASAGSHVAALKALLSDATRMHTEEGSLPLRNVRVLDMSGQCRYIDSRAENGLTAMHIAAAVGSLGCVRALLGAGASLMVRTVDLDMPSLLTCPPGSTPLHLAAQHGHVSILQAMLQAQADALGTWGNPDPTASSPGDPPARRAWEGDGRIDLRSVADATRLLPYHVAWGRGHRAAAGLLNPTVNIDTALETAREHDQGFGPQRLATLAAHALRRDLLQWLEIFKVKKEAAACMRARRKATAAERPSQTGSEEASGAHLIARRRSLAASQRRFSVESIDKEPVADEAATHVCASSLRVAQRGPGDISCRNLVGAGVAPPVVRIAHTLASSPDRNYSLPVSVAAAGGLATLRPSLPPCSVSAQLADLDGKAAGRTGLSRSLSVSFGLSRVSGISLRQTLSSLRRVAGGKGPAPAAEAKIYRAASIVGFNDCQDEDCGICLDQPLDVAVRGCRHRLCIDCALRLERASGSLPAVPARTLEQTRVTLTHLGAATWGCMTVVLLSLHSECVVNVSGSKHIKESLMRFGVSPECKHLLVARFDSTLADLETARRLVKGTQTALAELPSLTNSALVAKLYKLAPQELKVGSCVDAILSRIAARDC</sequence>
<evidence type="ECO:0000256" key="8">
    <source>
        <dbReference type="RuleBase" id="RU004398"/>
    </source>
</evidence>
<dbReference type="SUPFAM" id="SSF143870">
    <property type="entry name" value="PF0523-like"/>
    <property type="match status" value="1"/>
</dbReference>